<evidence type="ECO:0000313" key="3">
    <source>
        <dbReference type="EMBL" id="KAK8887170.1"/>
    </source>
</evidence>
<sequence length="292" mass="34781">MACNSKTQTQFVNQGVDYEKLLRDAIQKIKKLRDENEKLKEEIKQLNESLYENDDWNAGIISNLKEEIIELKAEIMQLEGVCDDESIKYSEVYQENKFLKQRVNNLEQSNNTIIEEIKRMKQKYEITSLETFMDLYGKIMDRGNLKVIQEKYFEETGIKYTQQQLKRELEQIGYQVRHCGRRVSYYVSKEVAGFLYIVQLTKHEGTEIYKQGRTKNMVDRLRNYKRYDGGATEIICLPVNDQFKAEAKFLQLLYEAVDRNELKRNEYGDEYFEGSLDVIQKYYNQVIDEFKE</sequence>
<dbReference type="Pfam" id="PF10544">
    <property type="entry name" value="T5orf172"/>
    <property type="match status" value="1"/>
</dbReference>
<accession>A0ABR2K7V5</accession>
<gene>
    <name evidence="3" type="ORF">M9Y10_038208</name>
</gene>
<dbReference type="InterPro" id="IPR018306">
    <property type="entry name" value="Phage_T5_Orf172_DNA-bd"/>
</dbReference>
<evidence type="ECO:0000313" key="4">
    <source>
        <dbReference type="Proteomes" id="UP001470230"/>
    </source>
</evidence>
<evidence type="ECO:0000259" key="2">
    <source>
        <dbReference type="Pfam" id="PF10544"/>
    </source>
</evidence>
<keyword evidence="1" id="KW-0175">Coiled coil</keyword>
<protein>
    <recommendedName>
        <fullName evidence="2">Bacteriophage T5 Orf172 DNA-binding domain-containing protein</fullName>
    </recommendedName>
</protein>
<organism evidence="3 4">
    <name type="scientific">Tritrichomonas musculus</name>
    <dbReference type="NCBI Taxonomy" id="1915356"/>
    <lineage>
        <taxon>Eukaryota</taxon>
        <taxon>Metamonada</taxon>
        <taxon>Parabasalia</taxon>
        <taxon>Tritrichomonadida</taxon>
        <taxon>Tritrichomonadidae</taxon>
        <taxon>Tritrichomonas</taxon>
    </lineage>
</organism>
<dbReference type="EMBL" id="JAPFFF010000006">
    <property type="protein sequence ID" value="KAK8887170.1"/>
    <property type="molecule type" value="Genomic_DNA"/>
</dbReference>
<proteinExistence type="predicted"/>
<reference evidence="3 4" key="1">
    <citation type="submission" date="2024-04" db="EMBL/GenBank/DDBJ databases">
        <title>Tritrichomonas musculus Genome.</title>
        <authorList>
            <person name="Alves-Ferreira E."/>
            <person name="Grigg M."/>
            <person name="Lorenzi H."/>
            <person name="Galac M."/>
        </authorList>
    </citation>
    <scope>NUCLEOTIDE SEQUENCE [LARGE SCALE GENOMIC DNA]</scope>
    <source>
        <strain evidence="3 4">EAF2021</strain>
    </source>
</reference>
<feature type="domain" description="Bacteriophage T5 Orf172 DNA-binding" evidence="2">
    <location>
        <begin position="193"/>
        <end position="285"/>
    </location>
</feature>
<dbReference type="Gene3D" id="1.20.5.1700">
    <property type="match status" value="1"/>
</dbReference>
<keyword evidence="4" id="KW-1185">Reference proteome</keyword>
<dbReference type="Proteomes" id="UP001470230">
    <property type="component" value="Unassembled WGS sequence"/>
</dbReference>
<feature type="coiled-coil region" evidence="1">
    <location>
        <begin position="15"/>
        <end position="123"/>
    </location>
</feature>
<name>A0ABR2K7V5_9EUKA</name>
<comment type="caution">
    <text evidence="3">The sequence shown here is derived from an EMBL/GenBank/DDBJ whole genome shotgun (WGS) entry which is preliminary data.</text>
</comment>
<evidence type="ECO:0000256" key="1">
    <source>
        <dbReference type="SAM" id="Coils"/>
    </source>
</evidence>